<evidence type="ECO:0000256" key="3">
    <source>
        <dbReference type="ARBA" id="ARBA00005046"/>
    </source>
</evidence>
<proteinExistence type="inferred from homology"/>
<dbReference type="InterPro" id="IPR001453">
    <property type="entry name" value="MoaB/Mog_dom"/>
</dbReference>
<dbReference type="Gene3D" id="2.40.340.10">
    <property type="entry name" value="MoeA, C-terminal, domain IV"/>
    <property type="match status" value="1"/>
</dbReference>
<dbReference type="GO" id="GO:0005829">
    <property type="term" value="C:cytosol"/>
    <property type="evidence" value="ECO:0007669"/>
    <property type="project" value="TreeGrafter"/>
</dbReference>
<dbReference type="InterPro" id="IPR005111">
    <property type="entry name" value="MoeA_C_domain_IV"/>
</dbReference>
<dbReference type="InterPro" id="IPR038987">
    <property type="entry name" value="MoeA-like"/>
</dbReference>
<dbReference type="NCBIfam" id="NF045515">
    <property type="entry name" value="Glp_gephyrin"/>
    <property type="match status" value="1"/>
</dbReference>
<dbReference type="Gene3D" id="2.170.190.11">
    <property type="entry name" value="Molybdopterin biosynthesis moea protein, domain 3"/>
    <property type="match status" value="1"/>
</dbReference>
<gene>
    <name evidence="13" type="ORF">HPTL_1664</name>
</gene>
<comment type="function">
    <text evidence="2 11">Catalyzes the insertion of molybdate into adenylated molybdopterin with the concomitant release of AMP.</text>
</comment>
<sequence length="404" mass="42322">MLSVADAQTAIRAALQPVMAWELVPLPQALNRILAEPILAPFNVPAHDNAAMDGYAVRAADLAPDRPTTLTVIGSAFAGHPFTGALTAGTAVRIMTGAEIPNGADTIVPQELCTAHDSATVTIPPGQKAGQHLRRAGEDLAAGSVALPVGRRLGVAELGLIGSLGIGSVRVYRRLRCVVLSTGDEIATIGEPLAPGQIYDSNRHTLTAALTRLGCDVLDFGIVRDDPELLRARFTDAAETADVVLTSGGVSVGEADFIRQLMSELGAVHFWQLAIKPGRPLAFGRIKTAWLFGLPGNPVASLVAFAAFARDALRYLQGEDPVTPAEPIPVTLAHPIRKKPGRQEYLRGTLARENGTLVAHVAGAQGSGILSSMTRATGFIILPEEAGDLPEGATVAFLPFAVVF</sequence>
<keyword evidence="5 11" id="KW-0500">Molybdenum</keyword>
<keyword evidence="9 11" id="KW-0501">Molybdenum cofactor biosynthesis</keyword>
<evidence type="ECO:0000256" key="7">
    <source>
        <dbReference type="ARBA" id="ARBA00022723"/>
    </source>
</evidence>
<keyword evidence="8 11" id="KW-0460">Magnesium</keyword>
<dbReference type="SUPFAM" id="SSF53218">
    <property type="entry name" value="Molybdenum cofactor biosynthesis proteins"/>
    <property type="match status" value="1"/>
</dbReference>
<dbReference type="GO" id="GO:0006777">
    <property type="term" value="P:Mo-molybdopterin cofactor biosynthetic process"/>
    <property type="evidence" value="ECO:0007669"/>
    <property type="project" value="UniProtKB-UniRule"/>
</dbReference>
<dbReference type="InterPro" id="IPR036688">
    <property type="entry name" value="MoeA_C_domain_IV_sf"/>
</dbReference>
<comment type="catalytic activity">
    <reaction evidence="10">
        <text>adenylyl-molybdopterin + molybdate = Mo-molybdopterin + AMP + H(+)</text>
        <dbReference type="Rhea" id="RHEA:35047"/>
        <dbReference type="ChEBI" id="CHEBI:15378"/>
        <dbReference type="ChEBI" id="CHEBI:36264"/>
        <dbReference type="ChEBI" id="CHEBI:62727"/>
        <dbReference type="ChEBI" id="CHEBI:71302"/>
        <dbReference type="ChEBI" id="CHEBI:456215"/>
        <dbReference type="EC" id="2.10.1.1"/>
    </reaction>
</comment>
<dbReference type="EC" id="2.10.1.1" evidence="11"/>
<dbReference type="OrthoDB" id="9804758at2"/>
<dbReference type="InterPro" id="IPR036135">
    <property type="entry name" value="MoeA_linker/N_sf"/>
</dbReference>
<evidence type="ECO:0000256" key="8">
    <source>
        <dbReference type="ARBA" id="ARBA00022842"/>
    </source>
</evidence>
<dbReference type="GO" id="GO:0061599">
    <property type="term" value="F:molybdopterin molybdotransferase activity"/>
    <property type="evidence" value="ECO:0007669"/>
    <property type="project" value="UniProtKB-UniRule"/>
</dbReference>
<evidence type="ECO:0000259" key="12">
    <source>
        <dbReference type="SMART" id="SM00852"/>
    </source>
</evidence>
<evidence type="ECO:0000256" key="1">
    <source>
        <dbReference type="ARBA" id="ARBA00001946"/>
    </source>
</evidence>
<evidence type="ECO:0000256" key="6">
    <source>
        <dbReference type="ARBA" id="ARBA00022679"/>
    </source>
</evidence>
<evidence type="ECO:0000256" key="2">
    <source>
        <dbReference type="ARBA" id="ARBA00002901"/>
    </source>
</evidence>
<evidence type="ECO:0000313" key="13">
    <source>
        <dbReference type="EMBL" id="BBD77924.1"/>
    </source>
</evidence>
<dbReference type="KEGG" id="htl:HPTL_1664"/>
<dbReference type="SUPFAM" id="SSF63867">
    <property type="entry name" value="MoeA C-terminal domain-like"/>
    <property type="match status" value="1"/>
</dbReference>
<dbReference type="FunFam" id="3.40.980.10:FF:000004">
    <property type="entry name" value="Molybdopterin molybdenumtransferase"/>
    <property type="match status" value="1"/>
</dbReference>
<organism evidence="13 14">
    <name type="scientific">Hydrogenophilus thermoluteolus</name>
    <name type="common">Pseudomonas hydrogenothermophila</name>
    <dbReference type="NCBI Taxonomy" id="297"/>
    <lineage>
        <taxon>Bacteria</taxon>
        <taxon>Pseudomonadati</taxon>
        <taxon>Pseudomonadota</taxon>
        <taxon>Hydrogenophilia</taxon>
        <taxon>Hydrogenophilales</taxon>
        <taxon>Hydrogenophilaceae</taxon>
        <taxon>Hydrogenophilus</taxon>
    </lineage>
</organism>
<keyword evidence="7 11" id="KW-0479">Metal-binding</keyword>
<keyword evidence="6 11" id="KW-0808">Transferase</keyword>
<dbReference type="PANTHER" id="PTHR10192">
    <property type="entry name" value="MOLYBDOPTERIN BIOSYNTHESIS PROTEIN"/>
    <property type="match status" value="1"/>
</dbReference>
<dbReference type="AlphaFoldDB" id="A0A2Z6DZE5"/>
<evidence type="ECO:0000256" key="11">
    <source>
        <dbReference type="RuleBase" id="RU365090"/>
    </source>
</evidence>
<dbReference type="Pfam" id="PF03453">
    <property type="entry name" value="MoeA_N"/>
    <property type="match status" value="1"/>
</dbReference>
<dbReference type="InterPro" id="IPR036425">
    <property type="entry name" value="MoaB/Mog-like_dom_sf"/>
</dbReference>
<dbReference type="Gene3D" id="3.90.105.10">
    <property type="entry name" value="Molybdopterin biosynthesis moea protein, domain 2"/>
    <property type="match status" value="1"/>
</dbReference>
<dbReference type="CDD" id="cd00887">
    <property type="entry name" value="MoeA"/>
    <property type="match status" value="1"/>
</dbReference>
<protein>
    <recommendedName>
        <fullName evidence="11">Molybdopterin molybdenumtransferase</fullName>
        <ecNumber evidence="11">2.10.1.1</ecNumber>
    </recommendedName>
</protein>
<name>A0A2Z6DZE5_HYDTE</name>
<dbReference type="Pfam" id="PF03454">
    <property type="entry name" value="MoeA_C"/>
    <property type="match status" value="1"/>
</dbReference>
<dbReference type="PANTHER" id="PTHR10192:SF5">
    <property type="entry name" value="GEPHYRIN"/>
    <property type="match status" value="1"/>
</dbReference>
<evidence type="ECO:0000256" key="9">
    <source>
        <dbReference type="ARBA" id="ARBA00023150"/>
    </source>
</evidence>
<reference evidence="13 14" key="1">
    <citation type="submission" date="2018-04" db="EMBL/GenBank/DDBJ databases">
        <title>Complete genome sequence of Hydrogenophilus thermoluteolus TH-1.</title>
        <authorList>
            <person name="Arai H."/>
        </authorList>
    </citation>
    <scope>NUCLEOTIDE SEQUENCE [LARGE SCALE GENOMIC DNA]</scope>
    <source>
        <strain evidence="13 14">TH-1</strain>
    </source>
</reference>
<dbReference type="RefSeq" id="WP_119335613.1">
    <property type="nucleotide sequence ID" value="NZ_AP018558.1"/>
</dbReference>
<accession>A0A2Z6DZE5</accession>
<dbReference type="GO" id="GO:0046872">
    <property type="term" value="F:metal ion binding"/>
    <property type="evidence" value="ECO:0007669"/>
    <property type="project" value="UniProtKB-UniRule"/>
</dbReference>
<dbReference type="SMART" id="SM00852">
    <property type="entry name" value="MoCF_biosynth"/>
    <property type="match status" value="1"/>
</dbReference>
<feature type="domain" description="MoaB/Mog" evidence="12">
    <location>
        <begin position="178"/>
        <end position="315"/>
    </location>
</feature>
<evidence type="ECO:0000256" key="4">
    <source>
        <dbReference type="ARBA" id="ARBA00010763"/>
    </source>
</evidence>
<dbReference type="InterPro" id="IPR005110">
    <property type="entry name" value="MoeA_linker/N"/>
</dbReference>
<evidence type="ECO:0000313" key="14">
    <source>
        <dbReference type="Proteomes" id="UP000262004"/>
    </source>
</evidence>
<evidence type="ECO:0000256" key="10">
    <source>
        <dbReference type="ARBA" id="ARBA00047317"/>
    </source>
</evidence>
<comment type="similarity">
    <text evidence="4 11">Belongs to the MoeA family.</text>
</comment>
<dbReference type="NCBIfam" id="TIGR00177">
    <property type="entry name" value="molyb_syn"/>
    <property type="match status" value="1"/>
</dbReference>
<keyword evidence="14" id="KW-1185">Reference proteome</keyword>
<dbReference type="Pfam" id="PF00994">
    <property type="entry name" value="MoCF_biosynth"/>
    <property type="match status" value="1"/>
</dbReference>
<evidence type="ECO:0000256" key="5">
    <source>
        <dbReference type="ARBA" id="ARBA00022505"/>
    </source>
</evidence>
<comment type="cofactor">
    <cofactor evidence="1 11">
        <name>Mg(2+)</name>
        <dbReference type="ChEBI" id="CHEBI:18420"/>
    </cofactor>
</comment>
<comment type="pathway">
    <text evidence="3 11">Cofactor biosynthesis; molybdopterin biosynthesis.</text>
</comment>
<dbReference type="EMBL" id="AP018558">
    <property type="protein sequence ID" value="BBD77924.1"/>
    <property type="molecule type" value="Genomic_DNA"/>
</dbReference>
<dbReference type="Proteomes" id="UP000262004">
    <property type="component" value="Chromosome"/>
</dbReference>
<dbReference type="Gene3D" id="3.40.980.10">
    <property type="entry name" value="MoaB/Mog-like domain"/>
    <property type="match status" value="1"/>
</dbReference>
<dbReference type="UniPathway" id="UPA00344"/>
<dbReference type="SUPFAM" id="SSF63882">
    <property type="entry name" value="MoeA N-terminal region -like"/>
    <property type="match status" value="1"/>
</dbReference>